<protein>
    <submittedName>
        <fullName evidence="1">Oleate-induced peroxisomal protein Pox18p</fullName>
    </submittedName>
</protein>
<organism evidence="1 2">
    <name type="scientific">[Candida] jaroonii</name>
    <dbReference type="NCBI Taxonomy" id="467808"/>
    <lineage>
        <taxon>Eukaryota</taxon>
        <taxon>Fungi</taxon>
        <taxon>Dikarya</taxon>
        <taxon>Ascomycota</taxon>
        <taxon>Saccharomycotina</taxon>
        <taxon>Pichiomycetes</taxon>
        <taxon>Debaryomycetaceae</taxon>
        <taxon>Yamadazyma</taxon>
    </lineage>
</organism>
<comment type="caution">
    <text evidence="1">The sequence shown here is derived from an EMBL/GenBank/DDBJ whole genome shotgun (WGS) entry which is preliminary data.</text>
</comment>
<gene>
    <name evidence="1" type="ORF">CLIB1444_02S18800</name>
</gene>
<sequence>MSDLSEPGFEGTELLNFMKSVLDDDESLRKKSVQQAKANVILTLKNKDKKTKSWFFEFKSTGEVQKIDGAPPKADVTLMMSDVDFLKLVNDEANPQKLYMSGKLKVKGNLMKAVAIEKILRAADPRPKAKL</sequence>
<keyword evidence="2" id="KW-1185">Reference proteome</keyword>
<reference evidence="1" key="1">
    <citation type="submission" date="2022-06" db="EMBL/GenBank/DDBJ databases">
        <authorList>
            <person name="Legras J.-L."/>
            <person name="Devillers H."/>
            <person name="Grondin C."/>
        </authorList>
    </citation>
    <scope>NUCLEOTIDE SEQUENCE</scope>
    <source>
        <strain evidence="1">CLIB 1444</strain>
    </source>
</reference>
<name>A0ACA9Y4M7_9ASCO</name>
<evidence type="ECO:0000313" key="1">
    <source>
        <dbReference type="EMBL" id="CAH6719886.1"/>
    </source>
</evidence>
<accession>A0ACA9Y4M7</accession>
<dbReference type="EMBL" id="CALSDN010000002">
    <property type="protein sequence ID" value="CAH6719886.1"/>
    <property type="molecule type" value="Genomic_DNA"/>
</dbReference>
<evidence type="ECO:0000313" key="2">
    <source>
        <dbReference type="Proteomes" id="UP001152531"/>
    </source>
</evidence>
<dbReference type="Proteomes" id="UP001152531">
    <property type="component" value="Unassembled WGS sequence"/>
</dbReference>
<proteinExistence type="predicted"/>